<comment type="caution">
    <text evidence="2">The sequence shown here is derived from an EMBL/GenBank/DDBJ whole genome shotgun (WGS) entry which is preliminary data.</text>
</comment>
<dbReference type="PANTHER" id="PTHR31676:SF76">
    <property type="entry name" value="OS05G0362300 PROTEIN"/>
    <property type="match status" value="1"/>
</dbReference>
<evidence type="ECO:0000313" key="3">
    <source>
        <dbReference type="Proteomes" id="UP000631114"/>
    </source>
</evidence>
<dbReference type="Pfam" id="PF04398">
    <property type="entry name" value="DUF538"/>
    <property type="match status" value="1"/>
</dbReference>
<dbReference type="InterPro" id="IPR007493">
    <property type="entry name" value="DUF538"/>
</dbReference>
<dbReference type="SUPFAM" id="SSF141562">
    <property type="entry name" value="At5g01610-like"/>
    <property type="match status" value="1"/>
</dbReference>
<evidence type="ECO:0000256" key="1">
    <source>
        <dbReference type="SAM" id="SignalP"/>
    </source>
</evidence>
<keyword evidence="1" id="KW-0732">Signal</keyword>
<dbReference type="Proteomes" id="UP000631114">
    <property type="component" value="Unassembled WGS sequence"/>
</dbReference>
<gene>
    <name evidence="2" type="ORF">IFM89_017458</name>
</gene>
<evidence type="ECO:0000313" key="2">
    <source>
        <dbReference type="EMBL" id="KAF9605439.1"/>
    </source>
</evidence>
<evidence type="ECO:0008006" key="4">
    <source>
        <dbReference type="Google" id="ProtNLM"/>
    </source>
</evidence>
<reference evidence="2 3" key="1">
    <citation type="submission" date="2020-10" db="EMBL/GenBank/DDBJ databases">
        <title>The Coptis chinensis genome and diversification of protoberbering-type alkaloids.</title>
        <authorList>
            <person name="Wang B."/>
            <person name="Shu S."/>
            <person name="Song C."/>
            <person name="Liu Y."/>
        </authorList>
    </citation>
    <scope>NUCLEOTIDE SEQUENCE [LARGE SCALE GENOMIC DNA]</scope>
    <source>
        <strain evidence="2">HL-2020</strain>
        <tissue evidence="2">Leaf</tissue>
    </source>
</reference>
<dbReference type="InterPro" id="IPR036758">
    <property type="entry name" value="At5g01610-like"/>
</dbReference>
<proteinExistence type="predicted"/>
<feature type="signal peptide" evidence="1">
    <location>
        <begin position="1"/>
        <end position="27"/>
    </location>
</feature>
<keyword evidence="3" id="KW-1185">Reference proteome</keyword>
<name>A0A835LW54_9MAGN</name>
<organism evidence="2 3">
    <name type="scientific">Coptis chinensis</name>
    <dbReference type="NCBI Taxonomy" id="261450"/>
    <lineage>
        <taxon>Eukaryota</taxon>
        <taxon>Viridiplantae</taxon>
        <taxon>Streptophyta</taxon>
        <taxon>Embryophyta</taxon>
        <taxon>Tracheophyta</taxon>
        <taxon>Spermatophyta</taxon>
        <taxon>Magnoliopsida</taxon>
        <taxon>Ranunculales</taxon>
        <taxon>Ranunculaceae</taxon>
        <taxon>Coptidoideae</taxon>
        <taxon>Coptis</taxon>
    </lineage>
</organism>
<dbReference type="EMBL" id="JADFTS010000005">
    <property type="protein sequence ID" value="KAF9605439.1"/>
    <property type="molecule type" value="Genomic_DNA"/>
</dbReference>
<sequence>MGVFSVFRSPSLTQLLLITLFLTPSNSSVTTNAETAYELLQRYNFPVGLLPKGVVNYTLENTSGKFSVTLNGSCSFALEDSSYQLKYKSTIKGTIMKNKLKDLQGVSVKVFLFWVNIVEVDRSGEDLDFWVGIASATFPIGNFEECPRCGCGLDCVNDQDLTQSSFACIGGKIDTDGHKPGAMEEKFDGSSKLLWTTKTVSWLRGITTQNKLLEDMFPVSRESPQSPFTCTGSKVDMPVTNSGLLAVQFITWQAAAAAR</sequence>
<dbReference type="AlphaFoldDB" id="A0A835LW54"/>
<dbReference type="Gene3D" id="2.30.240.10">
    <property type="entry name" value="At5g01610-like"/>
    <property type="match status" value="1"/>
</dbReference>
<protein>
    <recommendedName>
        <fullName evidence="4">DUF538 family protein</fullName>
    </recommendedName>
</protein>
<dbReference type="OrthoDB" id="1897482at2759"/>
<accession>A0A835LW54</accession>
<dbReference type="PANTHER" id="PTHR31676">
    <property type="entry name" value="T31J12.3 PROTEIN-RELATED"/>
    <property type="match status" value="1"/>
</dbReference>
<feature type="chain" id="PRO_5032452520" description="DUF538 family protein" evidence="1">
    <location>
        <begin position="28"/>
        <end position="259"/>
    </location>
</feature>